<dbReference type="PANTHER" id="PTHR14340:SF13">
    <property type="entry name" value="TITIN"/>
    <property type="match status" value="1"/>
</dbReference>
<keyword evidence="12" id="KW-1185">Reference proteome</keyword>
<feature type="domain" description="Fibronectin type-III" evidence="10">
    <location>
        <begin position="319"/>
        <end position="377"/>
    </location>
</feature>
<dbReference type="GeneTree" id="ENSGT01110000267173"/>
<dbReference type="Proteomes" id="UP000261380">
    <property type="component" value="Unplaced"/>
</dbReference>
<protein>
    <recommendedName>
        <fullName evidence="13">Ig-like domain-containing protein</fullName>
    </recommendedName>
</protein>
<dbReference type="InterPro" id="IPR003599">
    <property type="entry name" value="Ig_sub"/>
</dbReference>
<evidence type="ECO:0000256" key="1">
    <source>
        <dbReference type="ARBA" id="ARBA00004123"/>
    </source>
</evidence>
<dbReference type="Ensembl" id="ENSXCOT00000019628.1">
    <property type="protein sequence ID" value="ENSXCOP00000019390.1"/>
    <property type="gene ID" value="ENSXCOG00000014574.1"/>
</dbReference>
<feature type="domain" description="Ig-like" evidence="9">
    <location>
        <begin position="221"/>
        <end position="312"/>
    </location>
</feature>
<dbReference type="InterPro" id="IPR036116">
    <property type="entry name" value="FN3_sf"/>
</dbReference>
<dbReference type="InterPro" id="IPR013098">
    <property type="entry name" value="Ig_I-set"/>
</dbReference>
<evidence type="ECO:0000256" key="7">
    <source>
        <dbReference type="ARBA" id="ARBA00023242"/>
    </source>
</evidence>
<dbReference type="AlphaFoldDB" id="A0A3B5M7D1"/>
<dbReference type="GO" id="GO:0005737">
    <property type="term" value="C:cytoplasm"/>
    <property type="evidence" value="ECO:0007669"/>
    <property type="project" value="UniProtKB-SubCell"/>
</dbReference>
<reference evidence="11" key="2">
    <citation type="submission" date="2025-09" db="UniProtKB">
        <authorList>
            <consortium name="Ensembl"/>
        </authorList>
    </citation>
    <scope>IDENTIFICATION</scope>
</reference>
<dbReference type="InterPro" id="IPR007110">
    <property type="entry name" value="Ig-like_dom"/>
</dbReference>
<dbReference type="PROSITE" id="PS50853">
    <property type="entry name" value="FN3"/>
    <property type="match status" value="1"/>
</dbReference>
<keyword evidence="4" id="KW-0963">Cytoplasm</keyword>
<proteinExistence type="inferred from homology"/>
<keyword evidence="7" id="KW-0539">Nucleus</keyword>
<dbReference type="InterPro" id="IPR003961">
    <property type="entry name" value="FN3_dom"/>
</dbReference>
<reference evidence="11" key="1">
    <citation type="submission" date="2025-08" db="UniProtKB">
        <authorList>
            <consortium name="Ensembl"/>
        </authorList>
    </citation>
    <scope>IDENTIFICATION</scope>
</reference>
<keyword evidence="5" id="KW-0677">Repeat</keyword>
<evidence type="ECO:0000313" key="11">
    <source>
        <dbReference type="Ensembl" id="ENSXCOP00000019390.1"/>
    </source>
</evidence>
<evidence type="ECO:0000256" key="8">
    <source>
        <dbReference type="ARBA" id="ARBA00023319"/>
    </source>
</evidence>
<evidence type="ECO:0000256" key="3">
    <source>
        <dbReference type="ARBA" id="ARBA00006692"/>
    </source>
</evidence>
<dbReference type="SUPFAM" id="SSF49265">
    <property type="entry name" value="Fibronectin type III"/>
    <property type="match status" value="1"/>
</dbReference>
<dbReference type="FunFam" id="2.60.40.10:FF:000002">
    <property type="entry name" value="Titin a"/>
    <property type="match status" value="1"/>
</dbReference>
<dbReference type="InterPro" id="IPR013783">
    <property type="entry name" value="Ig-like_fold"/>
</dbReference>
<dbReference type="PROSITE" id="PS50835">
    <property type="entry name" value="IG_LIKE"/>
    <property type="match status" value="2"/>
</dbReference>
<comment type="similarity">
    <text evidence="3">Belongs to the protein kinase superfamily. CAMK Ser/Thr protein kinase family.</text>
</comment>
<dbReference type="CDD" id="cd00063">
    <property type="entry name" value="FN3"/>
    <property type="match status" value="1"/>
</dbReference>
<dbReference type="Gene3D" id="2.60.40.10">
    <property type="entry name" value="Immunoglobulins"/>
    <property type="match status" value="4"/>
</dbReference>
<sequence length="377" mass="41751">CEPQQNELSINQSFLGLQVKTRAAGRVHTLTVRDVKLSEAGEVKVTAKDFLTQAQLFVGGKTLKHTGDSEHIKHVQADGLKHTLTIKDCAMEDEGEYTAMVGDDKCAAELIISEAPTDFTGQLRDQTITEFEDAEFTCKLSKEKAAVKWYKNGREIREGPRYLSYFASHDILIIKVCRPDDECEYACGVDERRTRARLFVEGQLPDSTSREVLVKEQLVLPEVKIKLDGTLVVRAGDSIAVEAIVKGKPQPDVKWTKDETTEEIKKGPRLQLETGADFSKLLINGARRTDSGKYVVTASNSSGTSSAKCTINVLDRPGPIRDLKVSGITTDRCNLAWEVPEDDGGCDIYNYIIEKCETKRGVWSVHSNAVITNKAKV</sequence>
<evidence type="ECO:0000313" key="12">
    <source>
        <dbReference type="Proteomes" id="UP000261380"/>
    </source>
</evidence>
<evidence type="ECO:0000256" key="4">
    <source>
        <dbReference type="ARBA" id="ARBA00022490"/>
    </source>
</evidence>
<dbReference type="PANTHER" id="PTHR14340">
    <property type="entry name" value="MICROFIBRIL-ASSOCIATED GLYCOPROTEIN 3"/>
    <property type="match status" value="1"/>
</dbReference>
<accession>A0A3B5M7D1</accession>
<dbReference type="FunFam" id="2.60.40.10:FF:000050">
    <property type="entry name" value="Titin isoform B"/>
    <property type="match status" value="1"/>
</dbReference>
<feature type="domain" description="Ig-like" evidence="9">
    <location>
        <begin position="116"/>
        <end position="199"/>
    </location>
</feature>
<dbReference type="Pfam" id="PF07679">
    <property type="entry name" value="I-set"/>
    <property type="match status" value="2"/>
</dbReference>
<dbReference type="InterPro" id="IPR036179">
    <property type="entry name" value="Ig-like_dom_sf"/>
</dbReference>
<organism evidence="11 12">
    <name type="scientific">Xiphophorus couchianus</name>
    <name type="common">Monterrey platyfish</name>
    <dbReference type="NCBI Taxonomy" id="32473"/>
    <lineage>
        <taxon>Eukaryota</taxon>
        <taxon>Metazoa</taxon>
        <taxon>Chordata</taxon>
        <taxon>Craniata</taxon>
        <taxon>Vertebrata</taxon>
        <taxon>Euteleostomi</taxon>
        <taxon>Actinopterygii</taxon>
        <taxon>Neopterygii</taxon>
        <taxon>Teleostei</taxon>
        <taxon>Neoteleostei</taxon>
        <taxon>Acanthomorphata</taxon>
        <taxon>Ovalentaria</taxon>
        <taxon>Atherinomorphae</taxon>
        <taxon>Cyprinodontiformes</taxon>
        <taxon>Poeciliidae</taxon>
        <taxon>Poeciliinae</taxon>
        <taxon>Xiphophorus</taxon>
    </lineage>
</organism>
<dbReference type="SMART" id="SM00408">
    <property type="entry name" value="IGc2"/>
    <property type="match status" value="2"/>
</dbReference>
<evidence type="ECO:0000259" key="9">
    <source>
        <dbReference type="PROSITE" id="PS50835"/>
    </source>
</evidence>
<evidence type="ECO:0000256" key="5">
    <source>
        <dbReference type="ARBA" id="ARBA00022737"/>
    </source>
</evidence>
<dbReference type="InterPro" id="IPR003598">
    <property type="entry name" value="Ig_sub2"/>
</dbReference>
<evidence type="ECO:0000256" key="6">
    <source>
        <dbReference type="ARBA" id="ARBA00023157"/>
    </source>
</evidence>
<evidence type="ECO:0000256" key="2">
    <source>
        <dbReference type="ARBA" id="ARBA00004496"/>
    </source>
</evidence>
<name>A0A3B5M7D1_9TELE</name>
<dbReference type="GO" id="GO:0005634">
    <property type="term" value="C:nucleus"/>
    <property type="evidence" value="ECO:0007669"/>
    <property type="project" value="UniProtKB-SubCell"/>
</dbReference>
<dbReference type="SMART" id="SM00409">
    <property type="entry name" value="IG"/>
    <property type="match status" value="3"/>
</dbReference>
<keyword evidence="6" id="KW-1015">Disulfide bond</keyword>
<dbReference type="SUPFAM" id="SSF48726">
    <property type="entry name" value="Immunoglobulin"/>
    <property type="match status" value="3"/>
</dbReference>
<comment type="subcellular location">
    <subcellularLocation>
        <location evidence="2">Cytoplasm</location>
    </subcellularLocation>
    <subcellularLocation>
        <location evidence="1">Nucleus</location>
    </subcellularLocation>
</comment>
<keyword evidence="8" id="KW-0393">Immunoglobulin domain</keyword>
<evidence type="ECO:0008006" key="13">
    <source>
        <dbReference type="Google" id="ProtNLM"/>
    </source>
</evidence>
<evidence type="ECO:0000259" key="10">
    <source>
        <dbReference type="PROSITE" id="PS50853"/>
    </source>
</evidence>